<protein>
    <recommendedName>
        <fullName evidence="3">Phage protein</fullName>
    </recommendedName>
</protein>
<dbReference type="EMBL" id="JAAJBT010000005">
    <property type="protein sequence ID" value="NHM02415.1"/>
    <property type="molecule type" value="Genomic_DNA"/>
</dbReference>
<evidence type="ECO:0000313" key="2">
    <source>
        <dbReference type="Proteomes" id="UP000800984"/>
    </source>
</evidence>
<organism evidence="1 2">
    <name type="scientific">Flavobacterium difficile</name>
    <dbReference type="NCBI Taxonomy" id="2709659"/>
    <lineage>
        <taxon>Bacteria</taxon>
        <taxon>Pseudomonadati</taxon>
        <taxon>Bacteroidota</taxon>
        <taxon>Flavobacteriia</taxon>
        <taxon>Flavobacteriales</taxon>
        <taxon>Flavobacteriaceae</taxon>
        <taxon>Flavobacterium</taxon>
    </lineage>
</organism>
<sequence>MVRIVNYQKRTTEEGKDFFVLEIQSGISMVKSKETGKFYATANKASISSTFDELTCQALIGTELPGKVEKVDCEPYNYTIKDTGEVITLAHRFEYVDEAENQEKAITQKVERSSTTVDEFVSSMNEENSFSTKEELEHA</sequence>
<proteinExistence type="predicted"/>
<comment type="caution">
    <text evidence="1">The sequence shown here is derived from an EMBL/GenBank/DDBJ whole genome shotgun (WGS) entry which is preliminary data.</text>
</comment>
<dbReference type="RefSeq" id="WP_166077524.1">
    <property type="nucleotide sequence ID" value="NZ_JAAJBT010000005.1"/>
</dbReference>
<reference evidence="1 2" key="1">
    <citation type="submission" date="2020-02" db="EMBL/GenBank/DDBJ databases">
        <authorList>
            <person name="Chen W.-M."/>
        </authorList>
    </citation>
    <scope>NUCLEOTIDE SEQUENCE [LARGE SCALE GENOMIC DNA]</scope>
    <source>
        <strain evidence="1 2">KDG-16</strain>
    </source>
</reference>
<accession>A0ABX0I5F2</accession>
<gene>
    <name evidence="1" type="ORF">G4D72_09875</name>
</gene>
<name>A0ABX0I5F2_9FLAO</name>
<keyword evidence="2" id="KW-1185">Reference proteome</keyword>
<evidence type="ECO:0000313" key="1">
    <source>
        <dbReference type="EMBL" id="NHM02415.1"/>
    </source>
</evidence>
<dbReference type="Proteomes" id="UP000800984">
    <property type="component" value="Unassembled WGS sequence"/>
</dbReference>
<evidence type="ECO:0008006" key="3">
    <source>
        <dbReference type="Google" id="ProtNLM"/>
    </source>
</evidence>